<dbReference type="OMA" id="DMGEDLH"/>
<dbReference type="FunFam" id="1.25.40.90:FF:000032">
    <property type="entry name" value="CTD kinase subunit gamma"/>
    <property type="match status" value="1"/>
</dbReference>
<proteinExistence type="predicted"/>
<dbReference type="InterPro" id="IPR024637">
    <property type="entry name" value="Ctk3_C"/>
</dbReference>
<dbReference type="OrthoDB" id="21266at2759"/>
<feature type="compositionally biased region" description="Basic and acidic residues" evidence="1">
    <location>
        <begin position="166"/>
        <end position="188"/>
    </location>
</feature>
<organism evidence="3 4">
    <name type="scientific">Talaromyces islandicus</name>
    <name type="common">Penicillium islandicum</name>
    <dbReference type="NCBI Taxonomy" id="28573"/>
    <lineage>
        <taxon>Eukaryota</taxon>
        <taxon>Fungi</taxon>
        <taxon>Dikarya</taxon>
        <taxon>Ascomycota</taxon>
        <taxon>Pezizomycotina</taxon>
        <taxon>Eurotiomycetes</taxon>
        <taxon>Eurotiomycetidae</taxon>
        <taxon>Eurotiales</taxon>
        <taxon>Trichocomaceae</taxon>
        <taxon>Talaromyces</taxon>
        <taxon>Talaromyces sect. Islandici</taxon>
    </lineage>
</organism>
<evidence type="ECO:0000313" key="3">
    <source>
        <dbReference type="EMBL" id="CRG88963.1"/>
    </source>
</evidence>
<dbReference type="InterPro" id="IPR008942">
    <property type="entry name" value="ENTH_VHS"/>
</dbReference>
<dbReference type="AlphaFoldDB" id="A0A0U1M083"/>
<feature type="compositionally biased region" description="Acidic residues" evidence="1">
    <location>
        <begin position="207"/>
        <end position="222"/>
    </location>
</feature>
<name>A0A0U1M083_TALIS</name>
<dbReference type="InterPro" id="IPR042326">
    <property type="entry name" value="Ctk3"/>
</dbReference>
<protein>
    <submittedName>
        <fullName evidence="3">CTD kinase subunit gamma</fullName>
    </submittedName>
</protein>
<dbReference type="PANTHER" id="PTHR28291">
    <property type="entry name" value="CTD KINASE SUBUNIT GAMMA"/>
    <property type="match status" value="1"/>
</dbReference>
<evidence type="ECO:0000259" key="2">
    <source>
        <dbReference type="PROSITE" id="PS51391"/>
    </source>
</evidence>
<feature type="compositionally biased region" description="Basic and acidic residues" evidence="1">
    <location>
        <begin position="223"/>
        <end position="232"/>
    </location>
</feature>
<keyword evidence="3" id="KW-0418">Kinase</keyword>
<dbReference type="Gene3D" id="1.25.40.90">
    <property type="match status" value="1"/>
</dbReference>
<dbReference type="InterPro" id="IPR006569">
    <property type="entry name" value="CID_dom"/>
</dbReference>
<evidence type="ECO:0000313" key="4">
    <source>
        <dbReference type="Proteomes" id="UP000054383"/>
    </source>
</evidence>
<dbReference type="PROSITE" id="PS51391">
    <property type="entry name" value="CID"/>
    <property type="match status" value="1"/>
</dbReference>
<gene>
    <name evidence="3" type="ORF">PISL3812_05998</name>
</gene>
<dbReference type="STRING" id="28573.A0A0U1M083"/>
<accession>A0A0U1M083</accession>
<dbReference type="GO" id="GO:0016301">
    <property type="term" value="F:kinase activity"/>
    <property type="evidence" value="ECO:0007669"/>
    <property type="project" value="UniProtKB-KW"/>
</dbReference>
<dbReference type="PANTHER" id="PTHR28291:SF1">
    <property type="entry name" value="CTD KINASE SUBUNIT GAMMA"/>
    <property type="match status" value="1"/>
</dbReference>
<dbReference type="GO" id="GO:0032786">
    <property type="term" value="P:positive regulation of DNA-templated transcription, elongation"/>
    <property type="evidence" value="ECO:0007669"/>
    <property type="project" value="InterPro"/>
</dbReference>
<dbReference type="InterPro" id="IPR024638">
    <property type="entry name" value="Ctk3_N"/>
</dbReference>
<keyword evidence="4" id="KW-1185">Reference proteome</keyword>
<evidence type="ECO:0000256" key="1">
    <source>
        <dbReference type="SAM" id="MobiDB-lite"/>
    </source>
</evidence>
<dbReference type="GO" id="GO:0070692">
    <property type="term" value="C:CTDK-1 complex"/>
    <property type="evidence" value="ECO:0007669"/>
    <property type="project" value="InterPro"/>
</dbReference>
<feature type="compositionally biased region" description="Polar residues" evidence="1">
    <location>
        <begin position="140"/>
        <end position="161"/>
    </location>
</feature>
<feature type="domain" description="CID" evidence="2">
    <location>
        <begin position="3"/>
        <end position="138"/>
    </location>
</feature>
<dbReference type="Proteomes" id="UP000054383">
    <property type="component" value="Unassembled WGS sequence"/>
</dbReference>
<feature type="region of interest" description="Disordered" evidence="1">
    <location>
        <begin position="138"/>
        <end position="192"/>
    </location>
</feature>
<dbReference type="Pfam" id="PF12350">
    <property type="entry name" value="CTK3_C"/>
    <property type="match status" value="1"/>
</dbReference>
<keyword evidence="3" id="KW-0808">Transferase</keyword>
<sequence>MTDPFEVRMRFTTQLQHLSASVSSSQKVAQYALKYRDMDEDLHSCILEQLEKNNMNTRANIMYFVEHFCEMATRENHLNYVRMIQRDILTIVDGVAPADGSGAANIKHVRRVLQGLQDKNILSGETVAEINGALKERETNQSNVLDNEPSEASGTPVSSKASGAMRVDKRQIEQRIEEDRERNKRLRESMWAVSGDNKDEYRKLWDETSDIGEDDFLDAEEERGERKMAVAA</sequence>
<dbReference type="EMBL" id="CVMT01000005">
    <property type="protein sequence ID" value="CRG88963.1"/>
    <property type="molecule type" value="Genomic_DNA"/>
</dbReference>
<dbReference type="Pfam" id="PF12243">
    <property type="entry name" value="CTK3"/>
    <property type="match status" value="1"/>
</dbReference>
<reference evidence="3 4" key="1">
    <citation type="submission" date="2015-04" db="EMBL/GenBank/DDBJ databases">
        <authorList>
            <person name="Syromyatnikov M.Y."/>
            <person name="Popov V.N."/>
        </authorList>
    </citation>
    <scope>NUCLEOTIDE SEQUENCE [LARGE SCALE GENOMIC DNA]</scope>
    <source>
        <strain evidence="3">WF-38-12</strain>
    </source>
</reference>
<feature type="region of interest" description="Disordered" evidence="1">
    <location>
        <begin position="206"/>
        <end position="232"/>
    </location>
</feature>
<dbReference type="GO" id="GO:0045943">
    <property type="term" value="P:positive regulation of transcription by RNA polymerase I"/>
    <property type="evidence" value="ECO:0007669"/>
    <property type="project" value="TreeGrafter"/>
</dbReference>